<dbReference type="PANTHER" id="PTHR37844">
    <property type="entry name" value="SER/THR PROTEIN PHOSPHATASE SUPERFAMILY (AFU_ORTHOLOGUE AFUA_1G14840)"/>
    <property type="match status" value="1"/>
</dbReference>
<evidence type="ECO:0000313" key="3">
    <source>
        <dbReference type="Proteomes" id="UP000054383"/>
    </source>
</evidence>
<dbReference type="PANTHER" id="PTHR37844:SF2">
    <property type="entry name" value="SER_THR PROTEIN PHOSPHATASE SUPERFAMILY (AFU_ORTHOLOGUE AFUA_1G14840)"/>
    <property type="match status" value="1"/>
</dbReference>
<dbReference type="GO" id="GO:0016787">
    <property type="term" value="F:hydrolase activity"/>
    <property type="evidence" value="ECO:0007669"/>
    <property type="project" value="InterPro"/>
</dbReference>
<dbReference type="Pfam" id="PF00149">
    <property type="entry name" value="Metallophos"/>
    <property type="match status" value="1"/>
</dbReference>
<evidence type="ECO:0000259" key="1">
    <source>
        <dbReference type="Pfam" id="PF00149"/>
    </source>
</evidence>
<dbReference type="AlphaFoldDB" id="A0A0U1MB73"/>
<evidence type="ECO:0000313" key="2">
    <source>
        <dbReference type="EMBL" id="CRG92853.1"/>
    </source>
</evidence>
<feature type="domain" description="Calcineurin-like phosphoesterase" evidence="1">
    <location>
        <begin position="6"/>
        <end position="230"/>
    </location>
</feature>
<dbReference type="OMA" id="CDFERKG"/>
<name>A0A0U1MB73_TALIS</name>
<dbReference type="InterPro" id="IPR029052">
    <property type="entry name" value="Metallo-depent_PP-like"/>
</dbReference>
<dbReference type="InterPro" id="IPR004843">
    <property type="entry name" value="Calcineurin-like_PHP"/>
</dbReference>
<protein>
    <recommendedName>
        <fullName evidence="1">Calcineurin-like phosphoesterase domain-containing protein</fullName>
    </recommendedName>
</protein>
<dbReference type="Proteomes" id="UP000054383">
    <property type="component" value="Unassembled WGS sequence"/>
</dbReference>
<dbReference type="Gene3D" id="3.60.21.10">
    <property type="match status" value="1"/>
</dbReference>
<dbReference type="STRING" id="28573.A0A0U1MB73"/>
<keyword evidence="3" id="KW-1185">Reference proteome</keyword>
<sequence length="266" mass="30787">MTRLQILSDLHLESPATYDIFNINPQAPFLALLGDIGYVKDEGFTIFLRKQLAIFQIVFLVLGNHEAYHSHWDDIKSDIKSFKKNMDDLSRKEEALGNLVLLDQTRYDISPTLTILGCTLFSRVAKEQIDNVSFGLNDFYYIRNWSVEAHQEAHVADLAWLNQEIDSISRSEPHRKVVVLTHYCPLMHTNVVDPKHRNSNISSGFMTDLSEEQCWRHESVILWAFGHTHYNCDFKDIRTGKRVLSNQRGYYFAQSTGFDSEKIVEL</sequence>
<organism evidence="2 3">
    <name type="scientific">Talaromyces islandicus</name>
    <name type="common">Penicillium islandicum</name>
    <dbReference type="NCBI Taxonomy" id="28573"/>
    <lineage>
        <taxon>Eukaryota</taxon>
        <taxon>Fungi</taxon>
        <taxon>Dikarya</taxon>
        <taxon>Ascomycota</taxon>
        <taxon>Pezizomycotina</taxon>
        <taxon>Eurotiomycetes</taxon>
        <taxon>Eurotiomycetidae</taxon>
        <taxon>Eurotiales</taxon>
        <taxon>Trichocomaceae</taxon>
        <taxon>Talaromyces</taxon>
        <taxon>Talaromyces sect. Islandici</taxon>
    </lineage>
</organism>
<proteinExistence type="predicted"/>
<dbReference type="OrthoDB" id="550558at2759"/>
<dbReference type="SUPFAM" id="SSF56300">
    <property type="entry name" value="Metallo-dependent phosphatases"/>
    <property type="match status" value="1"/>
</dbReference>
<dbReference type="EMBL" id="CVMT01000021">
    <property type="protein sequence ID" value="CRG92853.1"/>
    <property type="molecule type" value="Genomic_DNA"/>
</dbReference>
<reference evidence="2 3" key="1">
    <citation type="submission" date="2015-04" db="EMBL/GenBank/DDBJ databases">
        <authorList>
            <person name="Syromyatnikov M.Y."/>
            <person name="Popov V.N."/>
        </authorList>
    </citation>
    <scope>NUCLEOTIDE SEQUENCE [LARGE SCALE GENOMIC DNA]</scope>
    <source>
        <strain evidence="2">WF-38-12</strain>
    </source>
</reference>
<accession>A0A0U1MB73</accession>
<gene>
    <name evidence="2" type="ORF">PISL3812_09924</name>
</gene>